<dbReference type="RefSeq" id="XP_013263903.1">
    <property type="nucleotide sequence ID" value="XM_013408449.1"/>
</dbReference>
<comment type="similarity">
    <text evidence="3">Belongs to the flavoprotein pyridine nucleotide cytochrome reductase family.</text>
</comment>
<comment type="caution">
    <text evidence="11">The sequence shown here is derived from an EMBL/GenBank/DDBJ whole genome shotgun (WGS) entry which is preliminary data.</text>
</comment>
<dbReference type="InterPro" id="IPR001834">
    <property type="entry name" value="CBR-like"/>
</dbReference>
<dbReference type="PANTHER" id="PTHR19370">
    <property type="entry name" value="NADH-CYTOCHROME B5 REDUCTASE"/>
    <property type="match status" value="1"/>
</dbReference>
<evidence type="ECO:0000256" key="6">
    <source>
        <dbReference type="ARBA" id="ARBA00023002"/>
    </source>
</evidence>
<feature type="binding site" evidence="8">
    <location>
        <position position="221"/>
    </location>
    <ligand>
        <name>FAD</name>
        <dbReference type="ChEBI" id="CHEBI:57692"/>
    </ligand>
</feature>
<keyword evidence="7 9" id="KW-0472">Membrane</keyword>
<dbReference type="STRING" id="1182545.A0A072PPS2"/>
<dbReference type="Gene3D" id="3.40.50.80">
    <property type="entry name" value="Nucleotide-binding domain of ferredoxin-NADP reductase (FNR) module"/>
    <property type="match status" value="1"/>
</dbReference>
<evidence type="ECO:0000256" key="4">
    <source>
        <dbReference type="ARBA" id="ARBA00022630"/>
    </source>
</evidence>
<feature type="binding site" evidence="8">
    <location>
        <position position="191"/>
    </location>
    <ligand>
        <name>FAD</name>
        <dbReference type="ChEBI" id="CHEBI:57692"/>
    </ligand>
</feature>
<dbReference type="GeneID" id="25277819"/>
<dbReference type="InterPro" id="IPR017938">
    <property type="entry name" value="Riboflavin_synthase-like_b-brl"/>
</dbReference>
<proteinExistence type="inferred from homology"/>
<dbReference type="GO" id="GO:0016020">
    <property type="term" value="C:membrane"/>
    <property type="evidence" value="ECO:0007669"/>
    <property type="project" value="UniProtKB-SubCell"/>
</dbReference>
<evidence type="ECO:0000313" key="12">
    <source>
        <dbReference type="Proteomes" id="UP000027920"/>
    </source>
</evidence>
<feature type="binding site" evidence="8">
    <location>
        <position position="189"/>
    </location>
    <ligand>
        <name>FAD</name>
        <dbReference type="ChEBI" id="CHEBI:57692"/>
    </ligand>
</feature>
<dbReference type="InterPro" id="IPR017927">
    <property type="entry name" value="FAD-bd_FR_type"/>
</dbReference>
<name>A0A072PPS2_9EURO</name>
<evidence type="ECO:0000256" key="3">
    <source>
        <dbReference type="ARBA" id="ARBA00006105"/>
    </source>
</evidence>
<evidence type="ECO:0000256" key="9">
    <source>
        <dbReference type="SAM" id="Phobius"/>
    </source>
</evidence>
<accession>A0A072PPS2</accession>
<feature type="binding site" evidence="8">
    <location>
        <position position="190"/>
    </location>
    <ligand>
        <name>FAD</name>
        <dbReference type="ChEBI" id="CHEBI:57692"/>
    </ligand>
</feature>
<evidence type="ECO:0000259" key="10">
    <source>
        <dbReference type="PROSITE" id="PS51384"/>
    </source>
</evidence>
<evidence type="ECO:0000256" key="1">
    <source>
        <dbReference type="ARBA" id="ARBA00001974"/>
    </source>
</evidence>
<dbReference type="VEuPathDB" id="FungiDB:A1O9_02878"/>
<keyword evidence="6" id="KW-0560">Oxidoreductase</keyword>
<dbReference type="PANTHER" id="PTHR19370:SF189">
    <property type="entry name" value="CYTOCHROME C MITOCHONDRIAL IMPORT FACTOR CYC2"/>
    <property type="match status" value="1"/>
</dbReference>
<dbReference type="SUPFAM" id="SSF52343">
    <property type="entry name" value="Ferredoxin reductase-like, C-terminal NADP-linked domain"/>
    <property type="match status" value="1"/>
</dbReference>
<dbReference type="InterPro" id="IPR039261">
    <property type="entry name" value="FNR_nucleotide-bd"/>
</dbReference>
<dbReference type="OrthoDB" id="432685at2759"/>
<dbReference type="InterPro" id="IPR008333">
    <property type="entry name" value="Cbr1-like_FAD-bd_dom"/>
</dbReference>
<dbReference type="Proteomes" id="UP000027920">
    <property type="component" value="Unassembled WGS sequence"/>
</dbReference>
<feature type="binding site" evidence="8">
    <location>
        <position position="220"/>
    </location>
    <ligand>
        <name>FAD</name>
        <dbReference type="ChEBI" id="CHEBI:57692"/>
    </ligand>
</feature>
<evidence type="ECO:0000256" key="5">
    <source>
        <dbReference type="ARBA" id="ARBA00022827"/>
    </source>
</evidence>
<keyword evidence="9" id="KW-0812">Transmembrane</keyword>
<evidence type="ECO:0000313" key="11">
    <source>
        <dbReference type="EMBL" id="KEF61313.1"/>
    </source>
</evidence>
<evidence type="ECO:0000256" key="7">
    <source>
        <dbReference type="ARBA" id="ARBA00023136"/>
    </source>
</evidence>
<reference evidence="11 12" key="1">
    <citation type="submission" date="2013-03" db="EMBL/GenBank/DDBJ databases">
        <title>The Genome Sequence of Exophiala aquamarina CBS 119918.</title>
        <authorList>
            <consortium name="The Broad Institute Genomics Platform"/>
            <person name="Cuomo C."/>
            <person name="de Hoog S."/>
            <person name="Gorbushina A."/>
            <person name="Walker B."/>
            <person name="Young S.K."/>
            <person name="Zeng Q."/>
            <person name="Gargeya S."/>
            <person name="Fitzgerald M."/>
            <person name="Haas B."/>
            <person name="Abouelleil A."/>
            <person name="Allen A.W."/>
            <person name="Alvarado L."/>
            <person name="Arachchi H.M."/>
            <person name="Berlin A.M."/>
            <person name="Chapman S.B."/>
            <person name="Gainer-Dewar J."/>
            <person name="Goldberg J."/>
            <person name="Griggs A."/>
            <person name="Gujja S."/>
            <person name="Hansen M."/>
            <person name="Howarth C."/>
            <person name="Imamovic A."/>
            <person name="Ireland A."/>
            <person name="Larimer J."/>
            <person name="McCowan C."/>
            <person name="Murphy C."/>
            <person name="Pearson M."/>
            <person name="Poon T.W."/>
            <person name="Priest M."/>
            <person name="Roberts A."/>
            <person name="Saif S."/>
            <person name="Shea T."/>
            <person name="Sisk P."/>
            <person name="Sykes S."/>
            <person name="Wortman J."/>
            <person name="Nusbaum C."/>
            <person name="Birren B."/>
        </authorList>
    </citation>
    <scope>NUCLEOTIDE SEQUENCE [LARGE SCALE GENOMIC DNA]</scope>
    <source>
        <strain evidence="11 12">CBS 119918</strain>
    </source>
</reference>
<keyword evidence="5 8" id="KW-0274">FAD</keyword>
<protein>
    <recommendedName>
        <fullName evidence="10">FAD-binding FR-type domain-containing protein</fullName>
    </recommendedName>
</protein>
<keyword evidence="12" id="KW-1185">Reference proteome</keyword>
<dbReference type="CDD" id="cd06183">
    <property type="entry name" value="cyt_b5_reduct_like"/>
    <property type="match status" value="1"/>
</dbReference>
<dbReference type="HOGENOM" id="CLU_003827_6_0_1"/>
<comment type="cofactor">
    <cofactor evidence="1 8">
        <name>FAD</name>
        <dbReference type="ChEBI" id="CHEBI:57692"/>
    </cofactor>
</comment>
<feature type="domain" description="FAD-binding FR-type" evidence="10">
    <location>
        <begin position="109"/>
        <end position="245"/>
    </location>
</feature>
<feature type="transmembrane region" description="Helical" evidence="9">
    <location>
        <begin position="85"/>
        <end position="102"/>
    </location>
</feature>
<keyword evidence="9" id="KW-1133">Transmembrane helix</keyword>
<dbReference type="Pfam" id="PF00970">
    <property type="entry name" value="FAD_binding_6"/>
    <property type="match status" value="1"/>
</dbReference>
<dbReference type="AlphaFoldDB" id="A0A072PPS2"/>
<dbReference type="EMBL" id="AMGV01000002">
    <property type="protein sequence ID" value="KEF61313.1"/>
    <property type="molecule type" value="Genomic_DNA"/>
</dbReference>
<evidence type="ECO:0000256" key="2">
    <source>
        <dbReference type="ARBA" id="ARBA00004370"/>
    </source>
</evidence>
<evidence type="ECO:0000256" key="8">
    <source>
        <dbReference type="PIRSR" id="PIRSR601834-1"/>
    </source>
</evidence>
<dbReference type="Gene3D" id="2.40.30.10">
    <property type="entry name" value="Translation factors"/>
    <property type="match status" value="1"/>
</dbReference>
<dbReference type="GO" id="GO:0016491">
    <property type="term" value="F:oxidoreductase activity"/>
    <property type="evidence" value="ECO:0007669"/>
    <property type="project" value="UniProtKB-KW"/>
</dbReference>
<comment type="subcellular location">
    <subcellularLocation>
        <location evidence="2">Membrane</location>
    </subcellularLocation>
</comment>
<gene>
    <name evidence="11" type="ORF">A1O9_02878</name>
</gene>
<organism evidence="11 12">
    <name type="scientific">Exophiala aquamarina CBS 119918</name>
    <dbReference type="NCBI Taxonomy" id="1182545"/>
    <lineage>
        <taxon>Eukaryota</taxon>
        <taxon>Fungi</taxon>
        <taxon>Dikarya</taxon>
        <taxon>Ascomycota</taxon>
        <taxon>Pezizomycotina</taxon>
        <taxon>Eurotiomycetes</taxon>
        <taxon>Chaetothyriomycetidae</taxon>
        <taxon>Chaetothyriales</taxon>
        <taxon>Herpotrichiellaceae</taxon>
        <taxon>Exophiala</taxon>
    </lineage>
</organism>
<dbReference type="PROSITE" id="PS51384">
    <property type="entry name" value="FAD_FR"/>
    <property type="match status" value="1"/>
</dbReference>
<sequence>MALFRAVPTVARCSLRVLFPFNTLTNASFTKCTRQANFGGDKRRISHGEKSRLEQQLKERDDSKRASFLLQTFLQRGPNVLRRKLILLLAGVFVGASLVQFADNEKKRAGFLPCRLVAKEPVSTTGSIFYLEPNHRDYEHWQLHALFNGIVYYLDYAYKAEETDKLRKAWKTGAVWNVEFRQPQLQILRPYTPLPPSDVDGKERKGCLKFFIRNEPKGEMSSYLHSLAKNAEVSVRGPNYDFRSGPDVRQIVYFAGGTGIAPALQVAHALLGDTKTNRTVDPAQLATRKLHILWASRKRSDCQGGFNDTSPRLPNVRQSESKSQFRLKANLLTSISNLWIGKEQPRPPPILQPVPPSILAEDKVTPHDKSFLVRELEALKEKYPNQVAVEYFVDEENTWIDQDTVSKALARLQAADAPTDGQSEVLVSGPPGFISNLAGPKEMQHGIEEQGALGGLISTALSKAPQDVKVWKL</sequence>
<dbReference type="GO" id="GO:0005739">
    <property type="term" value="C:mitochondrion"/>
    <property type="evidence" value="ECO:0007669"/>
    <property type="project" value="TreeGrafter"/>
</dbReference>
<keyword evidence="4 8" id="KW-0285">Flavoprotein</keyword>
<dbReference type="SUPFAM" id="SSF63380">
    <property type="entry name" value="Riboflavin synthase domain-like"/>
    <property type="match status" value="1"/>
</dbReference>